<dbReference type="Proteomes" id="UP001054902">
    <property type="component" value="Unassembled WGS sequence"/>
</dbReference>
<evidence type="ECO:0000256" key="1">
    <source>
        <dbReference type="SAM" id="MobiDB-lite"/>
    </source>
</evidence>
<feature type="compositionally biased region" description="Polar residues" evidence="1">
    <location>
        <begin position="168"/>
        <end position="190"/>
    </location>
</feature>
<evidence type="ECO:0000313" key="3">
    <source>
        <dbReference type="EMBL" id="GFH55962.1"/>
    </source>
</evidence>
<dbReference type="AlphaFoldDB" id="A0AAD3D165"/>
<keyword evidence="2" id="KW-0812">Transmembrane</keyword>
<keyword evidence="2" id="KW-0472">Membrane</keyword>
<feature type="transmembrane region" description="Helical" evidence="2">
    <location>
        <begin position="124"/>
        <end position="146"/>
    </location>
</feature>
<accession>A0AAD3D165</accession>
<keyword evidence="4" id="KW-1185">Reference proteome</keyword>
<evidence type="ECO:0000256" key="2">
    <source>
        <dbReference type="SAM" id="Phobius"/>
    </source>
</evidence>
<dbReference type="EMBL" id="BLLK01000051">
    <property type="protein sequence ID" value="GFH55962.1"/>
    <property type="molecule type" value="Genomic_DNA"/>
</dbReference>
<protein>
    <submittedName>
        <fullName evidence="3">Uncharacterized protein</fullName>
    </submittedName>
</protein>
<feature type="compositionally biased region" description="Acidic residues" evidence="1">
    <location>
        <begin position="1"/>
        <end position="17"/>
    </location>
</feature>
<feature type="compositionally biased region" description="Polar residues" evidence="1">
    <location>
        <begin position="210"/>
        <end position="225"/>
    </location>
</feature>
<organism evidence="3 4">
    <name type="scientific">Chaetoceros tenuissimus</name>
    <dbReference type="NCBI Taxonomy" id="426638"/>
    <lineage>
        <taxon>Eukaryota</taxon>
        <taxon>Sar</taxon>
        <taxon>Stramenopiles</taxon>
        <taxon>Ochrophyta</taxon>
        <taxon>Bacillariophyta</taxon>
        <taxon>Coscinodiscophyceae</taxon>
        <taxon>Chaetocerotophycidae</taxon>
        <taxon>Chaetocerotales</taxon>
        <taxon>Chaetocerotaceae</taxon>
        <taxon>Chaetoceros</taxon>
    </lineage>
</organism>
<evidence type="ECO:0000313" key="4">
    <source>
        <dbReference type="Proteomes" id="UP001054902"/>
    </source>
</evidence>
<proteinExistence type="predicted"/>
<feature type="region of interest" description="Disordered" evidence="1">
    <location>
        <begin position="157"/>
        <end position="225"/>
    </location>
</feature>
<feature type="compositionally biased region" description="Polar residues" evidence="1">
    <location>
        <begin position="31"/>
        <end position="40"/>
    </location>
</feature>
<name>A0AAD3D165_9STRA</name>
<feature type="region of interest" description="Disordered" evidence="1">
    <location>
        <begin position="1"/>
        <end position="101"/>
    </location>
</feature>
<reference evidence="3 4" key="1">
    <citation type="journal article" date="2021" name="Sci. Rep.">
        <title>The genome of the diatom Chaetoceros tenuissimus carries an ancient integrated fragment of an extant virus.</title>
        <authorList>
            <person name="Hongo Y."/>
            <person name="Kimura K."/>
            <person name="Takaki Y."/>
            <person name="Yoshida Y."/>
            <person name="Baba S."/>
            <person name="Kobayashi G."/>
            <person name="Nagasaki K."/>
            <person name="Hano T."/>
            <person name="Tomaru Y."/>
        </authorList>
    </citation>
    <scope>NUCLEOTIDE SEQUENCE [LARGE SCALE GENOMIC DNA]</scope>
    <source>
        <strain evidence="3 4">NIES-3715</strain>
    </source>
</reference>
<comment type="caution">
    <text evidence="3">The sequence shown here is derived from an EMBL/GenBank/DDBJ whole genome shotgun (WGS) entry which is preliminary data.</text>
</comment>
<keyword evidence="2" id="KW-1133">Transmembrane helix</keyword>
<gene>
    <name evidence="3" type="ORF">CTEN210_12438</name>
</gene>
<sequence>MQSDETEEPLNQEDGNAEVDYSMRRNRRVTFETNLPTQMSNEKRDSSFSNEYDNAKRRESLSSEEEFPDDTRRYSYDNYSNQSSRDSFEATGNKEKRPSFFRKSSQSLTHLIAKVTPRNPSLRALFLFLGTAFTVSGLTVSGYYVYTNIISKSEEGPNTRATLFPSFAPTNVEPNTSSPSSAPLHNTGQPSIAEKDNETGIPTKGEASTKAPTVSPTKSKSPITSMCESDETSFSFLTTTGNTQDCAWLTLATDPSINQNRLNKYCVMEHVNTNCCKSCDGFEVDFCLDSLSFTFQITNGNIQECQLE</sequence>
<feature type="compositionally biased region" description="Basic and acidic residues" evidence="1">
    <location>
        <begin position="86"/>
        <end position="98"/>
    </location>
</feature>